<comment type="caution">
    <text evidence="4">The sequence shown here is derived from an EMBL/GenBank/DDBJ whole genome shotgun (WGS) entry which is preliminary data.</text>
</comment>
<accession>A0AAN6SQ05</accession>
<keyword evidence="1" id="KW-0147">Chitin-binding</keyword>
<dbReference type="PANTHER" id="PTHR47700:SF1">
    <property type="entry name" value="CHITINASE"/>
    <property type="match status" value="1"/>
</dbReference>
<evidence type="ECO:0000313" key="5">
    <source>
        <dbReference type="Proteomes" id="UP001303115"/>
    </source>
</evidence>
<proteinExistence type="predicted"/>
<evidence type="ECO:0000256" key="2">
    <source>
        <dbReference type="ARBA" id="ARBA00023026"/>
    </source>
</evidence>
<evidence type="ECO:0008006" key="6">
    <source>
        <dbReference type="Google" id="ProtNLM"/>
    </source>
</evidence>
<sequence length="512" mass="56906">MFPSHWLNALIWDFLYFAILASASGRSGYNGENQTHEATDGRSGYNKLKRSTWTGNWTTAHCTHIAVVNPQAFTADERWSMLDCDHAWSDVLNIWRTKDRGKKTFSKSIWDTFQAPKPAICQTAIGKTNCDKWSECLDDPGAAGYEVLNSLVRIHGLYKSFYSGVYYQGMPAANSKFDTKLSFLDRAKDPAAVQSLLDFISLGIVTLSSFHITTGLKQDDFFFAHPEAAPQEVTRDVMSPFVAVLKDISTHNPRIQYWKPEGKDHFMEYLRQALWAWGNVTEAAVFKLFDGSEDSIQLLTKLISNGKMIVGGAGDASGSRPDRVSEQAYRFASLRAFYSYAIPAEWSAASAGVFVMDTGYSCSQTDVTPKRLDARTAEATRACYDGKLYHLVHAESTGYAVKCQQLCSDKTFSTPPGWERVGPPTHGNVTVQDLVAGSLRTYKNNGNKNGAAAAKITNSATLTDLINQDITTPGFIRIPVCSADEAFRNWANMKYNRDRYSTFPCNKVEKPA</sequence>
<keyword evidence="3" id="KW-0732">Signal</keyword>
<name>A0AAN6SQ05_9PEZI</name>
<dbReference type="AlphaFoldDB" id="A0AAN6SQ05"/>
<feature type="chain" id="PRO_5042823989" description="Chitinase" evidence="3">
    <location>
        <begin position="26"/>
        <end position="512"/>
    </location>
</feature>
<evidence type="ECO:0000313" key="4">
    <source>
        <dbReference type="EMBL" id="KAK4038347.1"/>
    </source>
</evidence>
<organism evidence="4 5">
    <name type="scientific">Parachaetomium inaequale</name>
    <dbReference type="NCBI Taxonomy" id="2588326"/>
    <lineage>
        <taxon>Eukaryota</taxon>
        <taxon>Fungi</taxon>
        <taxon>Dikarya</taxon>
        <taxon>Ascomycota</taxon>
        <taxon>Pezizomycotina</taxon>
        <taxon>Sordariomycetes</taxon>
        <taxon>Sordariomycetidae</taxon>
        <taxon>Sordariales</taxon>
        <taxon>Chaetomiaceae</taxon>
        <taxon>Parachaetomium</taxon>
    </lineage>
</organism>
<gene>
    <name evidence="4" type="ORF">C8A01DRAFT_37734</name>
</gene>
<dbReference type="InterPro" id="IPR053214">
    <property type="entry name" value="LysM12-like"/>
</dbReference>
<protein>
    <recommendedName>
        <fullName evidence="6">Chitinase</fullName>
    </recommendedName>
</protein>
<keyword evidence="2" id="KW-0843">Virulence</keyword>
<evidence type="ECO:0000256" key="3">
    <source>
        <dbReference type="SAM" id="SignalP"/>
    </source>
</evidence>
<dbReference type="GO" id="GO:0008061">
    <property type="term" value="F:chitin binding"/>
    <property type="evidence" value="ECO:0007669"/>
    <property type="project" value="UniProtKB-KW"/>
</dbReference>
<reference evidence="5" key="1">
    <citation type="journal article" date="2023" name="Mol. Phylogenet. Evol.">
        <title>Genome-scale phylogeny and comparative genomics of the fungal order Sordariales.</title>
        <authorList>
            <person name="Hensen N."/>
            <person name="Bonometti L."/>
            <person name="Westerberg I."/>
            <person name="Brannstrom I.O."/>
            <person name="Guillou S."/>
            <person name="Cros-Aarteil S."/>
            <person name="Calhoun S."/>
            <person name="Haridas S."/>
            <person name="Kuo A."/>
            <person name="Mondo S."/>
            <person name="Pangilinan J."/>
            <person name="Riley R."/>
            <person name="LaButti K."/>
            <person name="Andreopoulos B."/>
            <person name="Lipzen A."/>
            <person name="Chen C."/>
            <person name="Yan M."/>
            <person name="Daum C."/>
            <person name="Ng V."/>
            <person name="Clum A."/>
            <person name="Steindorff A."/>
            <person name="Ohm R.A."/>
            <person name="Martin F."/>
            <person name="Silar P."/>
            <person name="Natvig D.O."/>
            <person name="Lalanne C."/>
            <person name="Gautier V."/>
            <person name="Ament-Velasquez S.L."/>
            <person name="Kruys A."/>
            <person name="Hutchinson M.I."/>
            <person name="Powell A.J."/>
            <person name="Barry K."/>
            <person name="Miller A.N."/>
            <person name="Grigoriev I.V."/>
            <person name="Debuchy R."/>
            <person name="Gladieux P."/>
            <person name="Hiltunen Thoren M."/>
            <person name="Johannesson H."/>
        </authorList>
    </citation>
    <scope>NUCLEOTIDE SEQUENCE [LARGE SCALE GENOMIC DNA]</scope>
    <source>
        <strain evidence="5">CBS 284.82</strain>
    </source>
</reference>
<dbReference type="PANTHER" id="PTHR47700">
    <property type="entry name" value="V CHITINASE, PUTATIVE (AFU_ORTHOLOGUE AFUA_6G13720)-RELATED"/>
    <property type="match status" value="1"/>
</dbReference>
<feature type="signal peptide" evidence="3">
    <location>
        <begin position="1"/>
        <end position="25"/>
    </location>
</feature>
<evidence type="ECO:0000256" key="1">
    <source>
        <dbReference type="ARBA" id="ARBA00022669"/>
    </source>
</evidence>
<keyword evidence="5" id="KW-1185">Reference proteome</keyword>
<dbReference type="EMBL" id="MU854432">
    <property type="protein sequence ID" value="KAK4038347.1"/>
    <property type="molecule type" value="Genomic_DNA"/>
</dbReference>
<dbReference type="Proteomes" id="UP001303115">
    <property type="component" value="Unassembled WGS sequence"/>
</dbReference>